<evidence type="ECO:0000256" key="9">
    <source>
        <dbReference type="ARBA" id="ARBA00023136"/>
    </source>
</evidence>
<accession>A0A9P4JCN9</accession>
<dbReference type="GO" id="GO:0030150">
    <property type="term" value="P:protein import into mitochondrial matrix"/>
    <property type="evidence" value="ECO:0007669"/>
    <property type="project" value="InterPro"/>
</dbReference>
<gene>
    <name evidence="10" type="ORF">K461DRAFT_290427</name>
</gene>
<keyword evidence="4" id="KW-0812">Transmembrane</keyword>
<evidence type="ECO:0000256" key="4">
    <source>
        <dbReference type="ARBA" id="ARBA00022692"/>
    </source>
</evidence>
<comment type="subcellular location">
    <subcellularLocation>
        <location evidence="1">Mitochondrion outer membrane</location>
        <topology evidence="1">Single-pass membrane protein</topology>
    </subcellularLocation>
</comment>
<name>A0A9P4JCN9_9PEZI</name>
<evidence type="ECO:0000256" key="7">
    <source>
        <dbReference type="ARBA" id="ARBA00022989"/>
    </source>
</evidence>
<keyword evidence="3" id="KW-0813">Transport</keyword>
<dbReference type="InterPro" id="IPR012621">
    <property type="entry name" value="Tom7"/>
</dbReference>
<evidence type="ECO:0000256" key="3">
    <source>
        <dbReference type="ARBA" id="ARBA00022448"/>
    </source>
</evidence>
<evidence type="ECO:0000313" key="11">
    <source>
        <dbReference type="Proteomes" id="UP000799439"/>
    </source>
</evidence>
<evidence type="ECO:0000256" key="6">
    <source>
        <dbReference type="ARBA" id="ARBA00022927"/>
    </source>
</evidence>
<dbReference type="PANTHER" id="PTHR34944:SF2">
    <property type="entry name" value="MITOCHONDRIAL IMPORT RECEPTOR SUBUNIT TOM7"/>
    <property type="match status" value="1"/>
</dbReference>
<evidence type="ECO:0000256" key="2">
    <source>
        <dbReference type="ARBA" id="ARBA00010917"/>
    </source>
</evidence>
<dbReference type="GO" id="GO:0045040">
    <property type="term" value="P:protein insertion into mitochondrial outer membrane"/>
    <property type="evidence" value="ECO:0007669"/>
    <property type="project" value="TreeGrafter"/>
</dbReference>
<keyword evidence="6" id="KW-0653">Protein transport</keyword>
<evidence type="ECO:0000256" key="8">
    <source>
        <dbReference type="ARBA" id="ARBA00023128"/>
    </source>
</evidence>
<proteinExistence type="inferred from homology"/>
<keyword evidence="11" id="KW-1185">Reference proteome</keyword>
<comment type="caution">
    <text evidence="10">The sequence shown here is derived from an EMBL/GenBank/DDBJ whole genome shotgun (WGS) entry which is preliminary data.</text>
</comment>
<keyword evidence="9" id="KW-0472">Membrane</keyword>
<sequence length="53" mass="6181">MQLSEETKERIGRLIDFSRNAIHYGYLPLILYLGYTRSNPRPTLIKLFSPLAN</sequence>
<organism evidence="10 11">
    <name type="scientific">Myriangium duriaei CBS 260.36</name>
    <dbReference type="NCBI Taxonomy" id="1168546"/>
    <lineage>
        <taxon>Eukaryota</taxon>
        <taxon>Fungi</taxon>
        <taxon>Dikarya</taxon>
        <taxon>Ascomycota</taxon>
        <taxon>Pezizomycotina</taxon>
        <taxon>Dothideomycetes</taxon>
        <taxon>Dothideomycetidae</taxon>
        <taxon>Myriangiales</taxon>
        <taxon>Myriangiaceae</taxon>
        <taxon>Myriangium</taxon>
    </lineage>
</organism>
<reference evidence="10" key="1">
    <citation type="journal article" date="2020" name="Stud. Mycol.">
        <title>101 Dothideomycetes genomes: a test case for predicting lifestyles and emergence of pathogens.</title>
        <authorList>
            <person name="Haridas S."/>
            <person name="Albert R."/>
            <person name="Binder M."/>
            <person name="Bloem J."/>
            <person name="Labutti K."/>
            <person name="Salamov A."/>
            <person name="Andreopoulos B."/>
            <person name="Baker S."/>
            <person name="Barry K."/>
            <person name="Bills G."/>
            <person name="Bluhm B."/>
            <person name="Cannon C."/>
            <person name="Castanera R."/>
            <person name="Culley D."/>
            <person name="Daum C."/>
            <person name="Ezra D."/>
            <person name="Gonzalez J."/>
            <person name="Henrissat B."/>
            <person name="Kuo A."/>
            <person name="Liang C."/>
            <person name="Lipzen A."/>
            <person name="Lutzoni F."/>
            <person name="Magnuson J."/>
            <person name="Mondo S."/>
            <person name="Nolan M."/>
            <person name="Ohm R."/>
            <person name="Pangilinan J."/>
            <person name="Park H.-J."/>
            <person name="Ramirez L."/>
            <person name="Alfaro M."/>
            <person name="Sun H."/>
            <person name="Tritt A."/>
            <person name="Yoshinaga Y."/>
            <person name="Zwiers L.-H."/>
            <person name="Turgeon B."/>
            <person name="Goodwin S."/>
            <person name="Spatafora J."/>
            <person name="Crous P."/>
            <person name="Grigoriev I."/>
        </authorList>
    </citation>
    <scope>NUCLEOTIDE SEQUENCE</scope>
    <source>
        <strain evidence="10">CBS 260.36</strain>
    </source>
</reference>
<dbReference type="AlphaFoldDB" id="A0A9P4JCN9"/>
<evidence type="ECO:0000256" key="5">
    <source>
        <dbReference type="ARBA" id="ARBA00022787"/>
    </source>
</evidence>
<keyword evidence="8" id="KW-0496">Mitochondrion</keyword>
<protein>
    <submittedName>
        <fullName evidence="10">Tom7-domain-containing protein</fullName>
    </submittedName>
</protein>
<dbReference type="Proteomes" id="UP000799439">
    <property type="component" value="Unassembled WGS sequence"/>
</dbReference>
<dbReference type="GO" id="GO:0005742">
    <property type="term" value="C:mitochondrial outer membrane translocase complex"/>
    <property type="evidence" value="ECO:0007669"/>
    <property type="project" value="InterPro"/>
</dbReference>
<comment type="similarity">
    <text evidence="2">Belongs to the Tom7 family.</text>
</comment>
<dbReference type="PANTHER" id="PTHR34944">
    <property type="entry name" value="MITOCHONDRIAL IMPORT RECEPTOR SUBUNIT TOM7"/>
    <property type="match status" value="1"/>
</dbReference>
<evidence type="ECO:0000313" key="10">
    <source>
        <dbReference type="EMBL" id="KAF2158180.1"/>
    </source>
</evidence>
<dbReference type="EMBL" id="ML996081">
    <property type="protein sequence ID" value="KAF2158180.1"/>
    <property type="molecule type" value="Genomic_DNA"/>
</dbReference>
<dbReference type="Pfam" id="PF08038">
    <property type="entry name" value="Tom7"/>
    <property type="match status" value="1"/>
</dbReference>
<evidence type="ECO:0000256" key="1">
    <source>
        <dbReference type="ARBA" id="ARBA00004572"/>
    </source>
</evidence>
<keyword evidence="5" id="KW-1000">Mitochondrion outer membrane</keyword>
<keyword evidence="7" id="KW-1133">Transmembrane helix</keyword>